<accession>A0AAN7WC39</accession>
<organism evidence="3 4">
    <name type="scientific">Elasticomyces elasticus</name>
    <dbReference type="NCBI Taxonomy" id="574655"/>
    <lineage>
        <taxon>Eukaryota</taxon>
        <taxon>Fungi</taxon>
        <taxon>Dikarya</taxon>
        <taxon>Ascomycota</taxon>
        <taxon>Pezizomycotina</taxon>
        <taxon>Dothideomycetes</taxon>
        <taxon>Dothideomycetidae</taxon>
        <taxon>Mycosphaerellales</taxon>
        <taxon>Teratosphaeriaceae</taxon>
        <taxon>Elasticomyces</taxon>
    </lineage>
</organism>
<protein>
    <recommendedName>
        <fullName evidence="2">Alpha-L-rhamnosidase C-terminal domain-containing protein</fullName>
    </recommendedName>
</protein>
<evidence type="ECO:0000256" key="1">
    <source>
        <dbReference type="SAM" id="SignalP"/>
    </source>
</evidence>
<dbReference type="SUPFAM" id="SSF48208">
    <property type="entry name" value="Six-hairpin glycosidases"/>
    <property type="match status" value="1"/>
</dbReference>
<comment type="caution">
    <text evidence="3">The sequence shown here is derived from an EMBL/GenBank/DDBJ whole genome shotgun (WGS) entry which is preliminary data.</text>
</comment>
<dbReference type="InterPro" id="IPR035398">
    <property type="entry name" value="Bac_rhamnosid_C"/>
</dbReference>
<feature type="chain" id="PRO_5042947644" description="Alpha-L-rhamnosidase C-terminal domain-containing protein" evidence="1">
    <location>
        <begin position="18"/>
        <end position="848"/>
    </location>
</feature>
<dbReference type="Proteomes" id="UP001310594">
    <property type="component" value="Unassembled WGS sequence"/>
</dbReference>
<dbReference type="PANTHER" id="PTHR34987">
    <property type="entry name" value="C, PUTATIVE (AFU_ORTHOLOGUE AFUA_3G02880)-RELATED"/>
    <property type="match status" value="1"/>
</dbReference>
<proteinExistence type="predicted"/>
<dbReference type="InterPro" id="IPR008928">
    <property type="entry name" value="6-hairpin_glycosidase_sf"/>
</dbReference>
<dbReference type="PANTHER" id="PTHR34987:SF4">
    <property type="entry name" value="ALPHA-L-RHAMNOSIDASE C-TERMINAL DOMAIN-CONTAINING PROTEIN"/>
    <property type="match status" value="1"/>
</dbReference>
<dbReference type="EMBL" id="JAVRQU010000002">
    <property type="protein sequence ID" value="KAK5706769.1"/>
    <property type="molecule type" value="Genomic_DNA"/>
</dbReference>
<dbReference type="Gene3D" id="2.60.420.10">
    <property type="entry name" value="Maltose phosphorylase, domain 3"/>
    <property type="match status" value="1"/>
</dbReference>
<reference evidence="3" key="1">
    <citation type="submission" date="2023-08" db="EMBL/GenBank/DDBJ databases">
        <title>Black Yeasts Isolated from many extreme environments.</title>
        <authorList>
            <person name="Coleine C."/>
            <person name="Stajich J.E."/>
            <person name="Selbmann L."/>
        </authorList>
    </citation>
    <scope>NUCLEOTIDE SEQUENCE</scope>
    <source>
        <strain evidence="3">CCFEE 5810</strain>
    </source>
</reference>
<gene>
    <name evidence="3" type="ORF">LTR97_001760</name>
</gene>
<dbReference type="Gene3D" id="1.50.10.10">
    <property type="match status" value="1"/>
</dbReference>
<keyword evidence="1" id="KW-0732">Signal</keyword>
<dbReference type="GO" id="GO:0005975">
    <property type="term" value="P:carbohydrate metabolic process"/>
    <property type="evidence" value="ECO:0007669"/>
    <property type="project" value="InterPro"/>
</dbReference>
<dbReference type="Pfam" id="PF17390">
    <property type="entry name" value="Bac_rhamnosid_C"/>
    <property type="match status" value="1"/>
</dbReference>
<dbReference type="InterPro" id="IPR012341">
    <property type="entry name" value="6hp_glycosidase-like_sf"/>
</dbReference>
<dbReference type="AlphaFoldDB" id="A0AAN7WC39"/>
<evidence type="ECO:0000313" key="3">
    <source>
        <dbReference type="EMBL" id="KAK5706769.1"/>
    </source>
</evidence>
<name>A0AAN7WC39_9PEZI</name>
<dbReference type="Gene3D" id="2.60.120.560">
    <property type="entry name" value="Exo-inulinase, domain 1"/>
    <property type="match status" value="1"/>
</dbReference>
<evidence type="ECO:0000259" key="2">
    <source>
        <dbReference type="Pfam" id="PF17390"/>
    </source>
</evidence>
<feature type="signal peptide" evidence="1">
    <location>
        <begin position="1"/>
        <end position="17"/>
    </location>
</feature>
<sequence>MLKLLALCALSLDPVRAFVHYGSVYPRAYTLSSNLSIDDASPYGKAGITLSPSQPFLTLDYGTEQAGLPFFVVSSLSGPTQIEVKYSEEFPALAGDQSDGPWTFTIGLANTFRVETFNLTDSGKTESFFLQGGQRWQTIRLLTDTTVTFESVGFNSTASHIAPGQAPVHISTSNAIYNDIWDLGARVVQVACVDAGNAPSTWEITEDGALIRGQGTAQSAKGALFSNYTLSFASKITRGGTGWRVASTQNPQGAYFVLTSNYSIGKTFLNTNRTLLPANSIAFVYGTSLLQQETVETNPVQYYPVNKTIEEDTWYNISTAITTAAYVVSINGLVVSSVSIADLPTIGSYFSVSDPYTGSFGFGPFQDQAAYFKDVNVISQNGTLLYQNSLTSRDVLAEYAQAPLETSVCLDGAKRDRLVWIGDFYHTVKVLAASTQRWDYIVGSIEFIFAQQLTDSPFEGLVPIDPYLGGSPDFIRIQNTFAGLLDYQDLFLAGIGEFFHYSGNTSALQPYWTQIKALAQARLAFIDPYSGLIGATPEFADIGVFNFLGPVNGSAVTALNAYALQGLVPLAKALGDHGTAQLYSTTATNLTRAINEQLWNDTLGTYSLSLDSPLNYSLTAIAWTILSGTANSSQAASSIAKLDELRCGVGYKTGSGDVCSDSYEISPNTNGFLLDALFKAHRDLNVRNLTVARTELDDFWSVMVTQNEYYSGASWEYTHPDGSPGIDRFTSLAHPWGAAPTYVLPEYVLGIAATSPGYATWTFTPLLRGLGLTEANGTVGTPFGDIKASWTIEGNSVEIIATVPRGTNASLILPEGCSATYKGRSHRNGHLQLRAGERAHINVHEWRP</sequence>
<dbReference type="GO" id="GO:0003824">
    <property type="term" value="F:catalytic activity"/>
    <property type="evidence" value="ECO:0007669"/>
    <property type="project" value="UniProtKB-ARBA"/>
</dbReference>
<feature type="domain" description="Alpha-L-rhamnosidase C-terminal" evidence="2">
    <location>
        <begin position="750"/>
        <end position="819"/>
    </location>
</feature>
<evidence type="ECO:0000313" key="4">
    <source>
        <dbReference type="Proteomes" id="UP001310594"/>
    </source>
</evidence>